<organism evidence="1 2">
    <name type="scientific">Chitinimonas arctica</name>
    <dbReference type="NCBI Taxonomy" id="2594795"/>
    <lineage>
        <taxon>Bacteria</taxon>
        <taxon>Pseudomonadati</taxon>
        <taxon>Pseudomonadota</taxon>
        <taxon>Betaproteobacteria</taxon>
        <taxon>Neisseriales</taxon>
        <taxon>Chitinibacteraceae</taxon>
        <taxon>Chitinimonas</taxon>
    </lineage>
</organism>
<dbReference type="Proteomes" id="UP000317550">
    <property type="component" value="Chromosome"/>
</dbReference>
<protein>
    <submittedName>
        <fullName evidence="1">Transposase</fullName>
    </submittedName>
</protein>
<dbReference type="OrthoDB" id="52928at2"/>
<dbReference type="Pfam" id="PF01527">
    <property type="entry name" value="HTH_Tnp_1"/>
    <property type="match status" value="1"/>
</dbReference>
<keyword evidence="2" id="KW-1185">Reference proteome</keyword>
<dbReference type="GO" id="GO:0004803">
    <property type="term" value="F:transposase activity"/>
    <property type="evidence" value="ECO:0007669"/>
    <property type="project" value="InterPro"/>
</dbReference>
<evidence type="ECO:0000313" key="1">
    <source>
        <dbReference type="EMBL" id="QDQ25176.1"/>
    </source>
</evidence>
<evidence type="ECO:0000313" key="2">
    <source>
        <dbReference type="Proteomes" id="UP000317550"/>
    </source>
</evidence>
<dbReference type="SUPFAM" id="SSF46689">
    <property type="entry name" value="Homeodomain-like"/>
    <property type="match status" value="1"/>
</dbReference>
<dbReference type="GO" id="GO:0003677">
    <property type="term" value="F:DNA binding"/>
    <property type="evidence" value="ECO:0007669"/>
    <property type="project" value="InterPro"/>
</dbReference>
<reference evidence="2" key="1">
    <citation type="submission" date="2019-07" db="EMBL/GenBank/DDBJ databases">
        <title>Chitinimonas sp. nov., isolated from Ny-Alesund, arctica soil.</title>
        <authorList>
            <person name="Xu Q."/>
            <person name="Peng F."/>
        </authorList>
    </citation>
    <scope>NUCLEOTIDE SEQUENCE [LARGE SCALE GENOMIC DNA]</scope>
    <source>
        <strain evidence="2">R3-44</strain>
    </source>
</reference>
<dbReference type="AlphaFoldDB" id="A0A516SAK0"/>
<sequence length="59" mass="6687">MRKSRFTEAQIIAILKEAEAGVTAAELCRKHGISDATFYNWRNKFGGMDVSEAKRLKQL</sequence>
<proteinExistence type="predicted"/>
<dbReference type="NCBIfam" id="NF047593">
    <property type="entry name" value="IS66_ISAeme5_TnpA"/>
    <property type="match status" value="1"/>
</dbReference>
<dbReference type="KEGG" id="cari:FNU76_01715"/>
<dbReference type="InterPro" id="IPR052546">
    <property type="entry name" value="Transposase_8_domain"/>
</dbReference>
<dbReference type="Gene3D" id="1.10.10.60">
    <property type="entry name" value="Homeodomain-like"/>
    <property type="match status" value="1"/>
</dbReference>
<dbReference type="InterPro" id="IPR009057">
    <property type="entry name" value="Homeodomain-like_sf"/>
</dbReference>
<accession>A0A516SAK0</accession>
<dbReference type="PANTHER" id="PTHR33609">
    <property type="entry name" value="LOW CALCIUM RESPONSE LOCUS PROTEIN S"/>
    <property type="match status" value="1"/>
</dbReference>
<dbReference type="InterPro" id="IPR002514">
    <property type="entry name" value="Transposase_8"/>
</dbReference>
<dbReference type="GO" id="GO:0006313">
    <property type="term" value="P:DNA transposition"/>
    <property type="evidence" value="ECO:0007669"/>
    <property type="project" value="InterPro"/>
</dbReference>
<dbReference type="PANTHER" id="PTHR33609:SF1">
    <property type="entry name" value="TRANSPOSASE"/>
    <property type="match status" value="1"/>
</dbReference>
<gene>
    <name evidence="1" type="ORF">FNU76_01715</name>
</gene>
<name>A0A516SAK0_9NEIS</name>
<dbReference type="EMBL" id="CP041730">
    <property type="protein sequence ID" value="QDQ25176.1"/>
    <property type="molecule type" value="Genomic_DNA"/>
</dbReference>